<accession>A0ABS2R4S0</accession>
<keyword evidence="2" id="KW-1185">Reference proteome</keyword>
<evidence type="ECO:0008006" key="3">
    <source>
        <dbReference type="Google" id="ProtNLM"/>
    </source>
</evidence>
<evidence type="ECO:0000313" key="1">
    <source>
        <dbReference type="EMBL" id="MBM7714641.1"/>
    </source>
</evidence>
<reference evidence="1 2" key="1">
    <citation type="submission" date="2021-01" db="EMBL/GenBank/DDBJ databases">
        <title>Genomic Encyclopedia of Type Strains, Phase IV (KMG-IV): sequencing the most valuable type-strain genomes for metagenomic binning, comparative biology and taxonomic classification.</title>
        <authorList>
            <person name="Goeker M."/>
        </authorList>
    </citation>
    <scope>NUCLEOTIDE SEQUENCE [LARGE SCALE GENOMIC DNA]</scope>
    <source>
        <strain evidence="1 2">DSM 105453</strain>
    </source>
</reference>
<protein>
    <recommendedName>
        <fullName evidence="3">DUF1257 domain-containing protein</fullName>
    </recommendedName>
</protein>
<gene>
    <name evidence="1" type="ORF">JOC94_001613</name>
</gene>
<organism evidence="1 2">
    <name type="scientific">Siminovitchia thermophila</name>
    <dbReference type="NCBI Taxonomy" id="1245522"/>
    <lineage>
        <taxon>Bacteria</taxon>
        <taxon>Bacillati</taxon>
        <taxon>Bacillota</taxon>
        <taxon>Bacilli</taxon>
        <taxon>Bacillales</taxon>
        <taxon>Bacillaceae</taxon>
        <taxon>Siminovitchia</taxon>
    </lineage>
</organism>
<evidence type="ECO:0000313" key="2">
    <source>
        <dbReference type="Proteomes" id="UP000823485"/>
    </source>
</evidence>
<dbReference type="Proteomes" id="UP000823485">
    <property type="component" value="Unassembled WGS sequence"/>
</dbReference>
<name>A0ABS2R4S0_9BACI</name>
<proteinExistence type="predicted"/>
<sequence length="153" mass="17563">MSIELVLIPVGIALAHAAGSLIEKKSGHTYSIQTVMKRQHLLQKAIEQYGCNVYELNEDNCQAEVGDIKIFFQQNDKGIFEAVFDESVEKEHALEFIDNLHVEYKYLIQQETYQKLLQQAQEKGLELESEEIQKDRSILLTFNVSEWSAGEKN</sequence>
<comment type="caution">
    <text evidence="1">The sequence shown here is derived from an EMBL/GenBank/DDBJ whole genome shotgun (WGS) entry which is preliminary data.</text>
</comment>
<dbReference type="RefSeq" id="WP_205178990.1">
    <property type="nucleotide sequence ID" value="NZ_JAFBFH010000008.1"/>
</dbReference>
<dbReference type="EMBL" id="JAFBFH010000008">
    <property type="protein sequence ID" value="MBM7714641.1"/>
    <property type="molecule type" value="Genomic_DNA"/>
</dbReference>